<evidence type="ECO:0000256" key="1">
    <source>
        <dbReference type="SAM" id="MobiDB-lite"/>
    </source>
</evidence>
<accession>A0A078ANJ9</accession>
<dbReference type="EMBL" id="CCKQ01012139">
    <property type="protein sequence ID" value="CDW83749.1"/>
    <property type="molecule type" value="Genomic_DNA"/>
</dbReference>
<feature type="region of interest" description="Disordered" evidence="1">
    <location>
        <begin position="675"/>
        <end position="701"/>
    </location>
</feature>
<feature type="region of interest" description="Disordered" evidence="1">
    <location>
        <begin position="451"/>
        <end position="473"/>
    </location>
</feature>
<dbReference type="InParanoid" id="A0A078ANJ9"/>
<gene>
    <name evidence="2" type="primary">Contig7637.g8156</name>
    <name evidence="2" type="ORF">STYLEM_12798</name>
</gene>
<dbReference type="AlphaFoldDB" id="A0A078ANJ9"/>
<organism evidence="2 3">
    <name type="scientific">Stylonychia lemnae</name>
    <name type="common">Ciliate</name>
    <dbReference type="NCBI Taxonomy" id="5949"/>
    <lineage>
        <taxon>Eukaryota</taxon>
        <taxon>Sar</taxon>
        <taxon>Alveolata</taxon>
        <taxon>Ciliophora</taxon>
        <taxon>Intramacronucleata</taxon>
        <taxon>Spirotrichea</taxon>
        <taxon>Stichotrichia</taxon>
        <taxon>Sporadotrichida</taxon>
        <taxon>Oxytrichidae</taxon>
        <taxon>Stylonychinae</taxon>
        <taxon>Stylonychia</taxon>
    </lineage>
</organism>
<name>A0A078ANJ9_STYLE</name>
<keyword evidence="3" id="KW-1185">Reference proteome</keyword>
<dbReference type="Proteomes" id="UP000039865">
    <property type="component" value="Unassembled WGS sequence"/>
</dbReference>
<evidence type="ECO:0000313" key="3">
    <source>
        <dbReference type="Proteomes" id="UP000039865"/>
    </source>
</evidence>
<evidence type="ECO:0000313" key="2">
    <source>
        <dbReference type="EMBL" id="CDW83749.1"/>
    </source>
</evidence>
<protein>
    <submittedName>
        <fullName evidence="2">Uncharacterized protein</fullName>
    </submittedName>
</protein>
<sequence length="701" mass="81167">MFLTGQLYPRPWEEPNKPREQAKVHFSYLNILSRINIFTIIRITYGTIHIELARRFPKTHYSDQEIFNLQKKDQSYQQHQDQQEQRLLSRERLNNRKTEREILQFKANQHLEVEDIETIGEIATNEPVLFEEMSQKRAKSFKDPEKMKQPNMQLWNAINQLPTKQINKVLRPKVLEMDKNACDLIFQKIEQDKMIENAQKQWFAQNRDNIRQKFIDQHEKNISLEKKAGIKKEYQGVTGLKLNQQSGLSIANRPYSAYNANSSVQSSKKGLTKVSNILINNHKLHQNEGQVTFRQQENSNKELIRDSPLKIQAQDNDRRIPTIHEQGQHDQQLNNKQSEFRISTAVQPTFYKTSKTFQKLNQPKQQFQPSHPFMHQDFRGLFNADHAEALLNCNEYDPDKHATIVGQAADIKKSFNTVRELFPMPQNQKSSILVGSNSKTLTMAKTFVNQYSQSQNQRSRQQFQPSRQPTPFQSDIEYVPVQTIIDSPDKNDKLSTVHTPMTNNNGPVTTQSGISQAGQQYDSQARLMKNSRTAGNSRLVKRPFTAYRNMSYRGQGLNSAGEPDFIDHQHNASFTSANIKNTSRQKQKLQKDIEQAQILDQEKDECMSQMNWFEKVNHLDVKRNNRYPQIAYEEALHFDKRFAEHLARKKGITPEKDGGMTSGERLLNKKSSNASGALLNKSNHSIKQVVTPSGISSDERM</sequence>
<proteinExistence type="predicted"/>
<dbReference type="OrthoDB" id="324047at2759"/>
<reference evidence="2 3" key="1">
    <citation type="submission" date="2014-06" db="EMBL/GenBank/DDBJ databases">
        <authorList>
            <person name="Swart Estienne"/>
        </authorList>
    </citation>
    <scope>NUCLEOTIDE SEQUENCE [LARGE SCALE GENOMIC DNA]</scope>
    <source>
        <strain evidence="2 3">130c</strain>
    </source>
</reference>